<evidence type="ECO:0000313" key="2">
    <source>
        <dbReference type="EMBL" id="AGF78479.1"/>
    </source>
</evidence>
<dbReference type="STRING" id="1167006.UWK_01929"/>
<feature type="transmembrane region" description="Helical" evidence="1">
    <location>
        <begin position="90"/>
        <end position="110"/>
    </location>
</feature>
<dbReference type="KEGG" id="dsf:UWK_01929"/>
<gene>
    <name evidence="2" type="ordered locus">UWK_01929</name>
</gene>
<keyword evidence="1" id="KW-0812">Transmembrane</keyword>
<reference evidence="3" key="1">
    <citation type="journal article" date="2013" name="Stand. Genomic Sci.">
        <title>Complete genome sequence of Desulfocapsa sulfexigens, a marine deltaproteobacterium specialized in disproportionating inorganic sulfur compounds.</title>
        <authorList>
            <person name="Finster K.W."/>
            <person name="Kjeldsen K.U."/>
            <person name="Kube M."/>
            <person name="Reinhardt R."/>
            <person name="Mussmann M."/>
            <person name="Amann R."/>
            <person name="Schreiber L."/>
        </authorList>
    </citation>
    <scope>NUCLEOTIDE SEQUENCE [LARGE SCALE GENOMIC DNA]</scope>
    <source>
        <strain evidence="3">DSM 10523 / SB164P1</strain>
    </source>
</reference>
<accession>M1NFS1</accession>
<feature type="transmembrane region" description="Helical" evidence="1">
    <location>
        <begin position="45"/>
        <end position="69"/>
    </location>
</feature>
<dbReference type="Proteomes" id="UP000011721">
    <property type="component" value="Chromosome"/>
</dbReference>
<name>M1NFS1_DESSD</name>
<evidence type="ECO:0000256" key="1">
    <source>
        <dbReference type="SAM" id="Phobius"/>
    </source>
</evidence>
<evidence type="ECO:0000313" key="3">
    <source>
        <dbReference type="Proteomes" id="UP000011721"/>
    </source>
</evidence>
<feature type="transmembrane region" description="Helical" evidence="1">
    <location>
        <begin position="145"/>
        <end position="164"/>
    </location>
</feature>
<dbReference type="RefSeq" id="WP_015404170.1">
    <property type="nucleotide sequence ID" value="NC_020304.1"/>
</dbReference>
<organism evidence="2 3">
    <name type="scientific">Desulfocapsa sulfexigens (strain DSM 10523 / SB164P1)</name>
    <dbReference type="NCBI Taxonomy" id="1167006"/>
    <lineage>
        <taxon>Bacteria</taxon>
        <taxon>Pseudomonadati</taxon>
        <taxon>Thermodesulfobacteriota</taxon>
        <taxon>Desulfobulbia</taxon>
        <taxon>Desulfobulbales</taxon>
        <taxon>Desulfocapsaceae</taxon>
        <taxon>Desulfocapsa</taxon>
    </lineage>
</organism>
<dbReference type="OrthoDB" id="9554103at2"/>
<dbReference type="AlphaFoldDB" id="M1NFS1"/>
<feature type="transmembrane region" description="Helical" evidence="1">
    <location>
        <begin position="116"/>
        <end position="133"/>
    </location>
</feature>
<sequence length="170" mass="19027">MENSKKSKVEHLFLKTLDAIRIVAVSAAFFFGYQVGYANGYDPIAQLHIMIPVVIVAIAGLSGIEGLLFGKESAKLKGFNGDGNYQRQSAIALLSYAAISIFVYFSNWGIKAELTILFTFIFFFFFSGINHGVDALRRKNYKWQNINRPFITLLLIAGLIFPVYKALQTL</sequence>
<dbReference type="EMBL" id="CP003985">
    <property type="protein sequence ID" value="AGF78479.1"/>
    <property type="molecule type" value="Genomic_DNA"/>
</dbReference>
<protein>
    <submittedName>
        <fullName evidence="2">Uncharacterized protein</fullName>
    </submittedName>
</protein>
<keyword evidence="1" id="KW-1133">Transmembrane helix</keyword>
<keyword evidence="3" id="KW-1185">Reference proteome</keyword>
<feature type="transmembrane region" description="Helical" evidence="1">
    <location>
        <begin position="12"/>
        <end position="33"/>
    </location>
</feature>
<dbReference type="HOGENOM" id="CLU_1701106_0_0_7"/>
<keyword evidence="1" id="KW-0472">Membrane</keyword>
<proteinExistence type="predicted"/>
<dbReference type="eggNOG" id="ENOG5033UAF">
    <property type="taxonomic scope" value="Bacteria"/>
</dbReference>